<comment type="caution">
    <text evidence="1">The sequence shown here is derived from an EMBL/GenBank/DDBJ whole genome shotgun (WGS) entry which is preliminary data.</text>
</comment>
<reference evidence="1" key="2">
    <citation type="submission" date="2023-04" db="EMBL/GenBank/DDBJ databases">
        <authorList>
            <person name="Bu L."/>
            <person name="Lu L."/>
            <person name="Laidemitt M.R."/>
            <person name="Zhang S.M."/>
            <person name="Mutuku M."/>
            <person name="Mkoji G."/>
            <person name="Steinauer M."/>
            <person name="Loker E.S."/>
        </authorList>
    </citation>
    <scope>NUCLEOTIDE SEQUENCE</scope>
    <source>
        <strain evidence="1">KasaAsao</strain>
        <tissue evidence="1">Whole Snail</tissue>
    </source>
</reference>
<keyword evidence="2" id="KW-1185">Reference proteome</keyword>
<evidence type="ECO:0000313" key="1">
    <source>
        <dbReference type="EMBL" id="KAK0067120.1"/>
    </source>
</evidence>
<accession>A0AAD8C6E3</accession>
<dbReference type="Proteomes" id="UP001233172">
    <property type="component" value="Unassembled WGS sequence"/>
</dbReference>
<protein>
    <submittedName>
        <fullName evidence="1">GTPase IMAP family member 8</fullName>
    </submittedName>
</protein>
<reference evidence="1" key="1">
    <citation type="journal article" date="2023" name="PLoS Negl. Trop. Dis.">
        <title>A genome sequence for Biomphalaria pfeifferi, the major vector snail for the human-infecting parasite Schistosoma mansoni.</title>
        <authorList>
            <person name="Bu L."/>
            <person name="Lu L."/>
            <person name="Laidemitt M.R."/>
            <person name="Zhang S.M."/>
            <person name="Mutuku M."/>
            <person name="Mkoji G."/>
            <person name="Steinauer M."/>
            <person name="Loker E.S."/>
        </authorList>
    </citation>
    <scope>NUCLEOTIDE SEQUENCE</scope>
    <source>
        <strain evidence="1">KasaAsao</strain>
    </source>
</reference>
<organism evidence="1 2">
    <name type="scientific">Biomphalaria pfeifferi</name>
    <name type="common">Bloodfluke planorb</name>
    <name type="synonym">Freshwater snail</name>
    <dbReference type="NCBI Taxonomy" id="112525"/>
    <lineage>
        <taxon>Eukaryota</taxon>
        <taxon>Metazoa</taxon>
        <taxon>Spiralia</taxon>
        <taxon>Lophotrochozoa</taxon>
        <taxon>Mollusca</taxon>
        <taxon>Gastropoda</taxon>
        <taxon>Heterobranchia</taxon>
        <taxon>Euthyneura</taxon>
        <taxon>Panpulmonata</taxon>
        <taxon>Hygrophila</taxon>
        <taxon>Lymnaeoidea</taxon>
        <taxon>Planorbidae</taxon>
        <taxon>Biomphalaria</taxon>
    </lineage>
</organism>
<dbReference type="AlphaFoldDB" id="A0AAD8C6E3"/>
<gene>
    <name evidence="1" type="ORF">Bpfe_003218</name>
</gene>
<dbReference type="EMBL" id="JASAOG010000008">
    <property type="protein sequence ID" value="KAK0067120.1"/>
    <property type="molecule type" value="Genomic_DNA"/>
</dbReference>
<name>A0AAD8C6E3_BIOPF</name>
<proteinExistence type="predicted"/>
<sequence>MVHVILFGKPGNGKSGKDIILEASYLSDNTASLWESNPINGAGVLKNEKVLAIDELHLSDLNDVTAIQNAEKVIQLSGVGIDAFLFLHTF</sequence>
<evidence type="ECO:0000313" key="2">
    <source>
        <dbReference type="Proteomes" id="UP001233172"/>
    </source>
</evidence>